<dbReference type="InterPro" id="IPR032405">
    <property type="entry name" value="Kinesin_assoc"/>
</dbReference>
<evidence type="ECO:0000256" key="3">
    <source>
        <dbReference type="ARBA" id="ARBA00022701"/>
    </source>
</evidence>
<dbReference type="PROSITE" id="PS00411">
    <property type="entry name" value="KINESIN_MOTOR_1"/>
    <property type="match status" value="1"/>
</dbReference>
<keyword evidence="2" id="KW-0963">Cytoplasm</keyword>
<evidence type="ECO:0000256" key="6">
    <source>
        <dbReference type="ARBA" id="ARBA00023054"/>
    </source>
</evidence>
<keyword evidence="5 9" id="KW-0067">ATP-binding</keyword>
<keyword evidence="3" id="KW-0493">Microtubule</keyword>
<evidence type="ECO:0000256" key="4">
    <source>
        <dbReference type="ARBA" id="ARBA00022741"/>
    </source>
</evidence>
<dbReference type="InterPro" id="IPR001752">
    <property type="entry name" value="Kinesin_motor_dom"/>
</dbReference>
<evidence type="ECO:0000256" key="1">
    <source>
        <dbReference type="ARBA" id="ARBA00004245"/>
    </source>
</evidence>
<reference evidence="13" key="1">
    <citation type="submission" date="2023-08" db="EMBL/GenBank/DDBJ databases">
        <title>Chromosome-level Genome Assembly of mud carp (Cirrhinus molitorella).</title>
        <authorList>
            <person name="Liu H."/>
        </authorList>
    </citation>
    <scope>NUCLEOTIDE SEQUENCE</scope>
    <source>
        <strain evidence="13">Prfri</strain>
        <tissue evidence="13">Muscle</tissue>
    </source>
</reference>
<dbReference type="AlphaFoldDB" id="A0AA88PKT6"/>
<dbReference type="PROSITE" id="PS50067">
    <property type="entry name" value="KINESIN_MOTOR_2"/>
    <property type="match status" value="1"/>
</dbReference>
<dbReference type="Pfam" id="PF16183">
    <property type="entry name" value="Kinesin_assoc"/>
    <property type="match status" value="1"/>
</dbReference>
<feature type="region of interest" description="Disordered" evidence="11">
    <location>
        <begin position="885"/>
        <end position="922"/>
    </location>
</feature>
<feature type="region of interest" description="Disordered" evidence="11">
    <location>
        <begin position="1053"/>
        <end position="1129"/>
    </location>
</feature>
<dbReference type="Proteomes" id="UP001187343">
    <property type="component" value="Unassembled WGS sequence"/>
</dbReference>
<keyword evidence="14" id="KW-1185">Reference proteome</keyword>
<name>A0AA88PKT6_9TELE</name>
<accession>A0AA88PKT6</accession>
<feature type="domain" description="Kinesin motor" evidence="12">
    <location>
        <begin position="4"/>
        <end position="348"/>
    </location>
</feature>
<feature type="binding site" evidence="9">
    <location>
        <begin position="96"/>
        <end position="103"/>
    </location>
    <ligand>
        <name>ATP</name>
        <dbReference type="ChEBI" id="CHEBI:30616"/>
    </ligand>
</feature>
<evidence type="ECO:0000259" key="12">
    <source>
        <dbReference type="PROSITE" id="PS50067"/>
    </source>
</evidence>
<dbReference type="FunFam" id="3.40.850.10:FF:000004">
    <property type="entry name" value="Kinesin-like protein isoform 2"/>
    <property type="match status" value="1"/>
</dbReference>
<dbReference type="PANTHER" id="PTHR47117:SF9">
    <property type="entry name" value="KINESIN-LIKE PROTEIN KIF1C ISOFORM X1"/>
    <property type="match status" value="1"/>
</dbReference>
<feature type="coiled-coil region" evidence="10">
    <location>
        <begin position="439"/>
        <end position="476"/>
    </location>
</feature>
<dbReference type="GO" id="GO:0005524">
    <property type="term" value="F:ATP binding"/>
    <property type="evidence" value="ECO:0007669"/>
    <property type="project" value="UniProtKB-UniRule"/>
</dbReference>
<comment type="caution">
    <text evidence="13">The sequence shown here is derived from an EMBL/GenBank/DDBJ whole genome shotgun (WGS) entry which is preliminary data.</text>
</comment>
<evidence type="ECO:0000256" key="8">
    <source>
        <dbReference type="ARBA" id="ARBA00023212"/>
    </source>
</evidence>
<sequence length="1189" mass="134527">MAASVKVAVRVRPFNTRETSRDAKCVIQMQGNTTCIWNPKQSKDAAKNFSFDYSYWSHSTEDDPAFASQRQVYLDIGEEMLLHAFEGYNVCIFAYGQTGAGKSYTMMGKQEPGQQGIIPQMCEDLFQRTSENTDPDLSYSVEVSYMEIYCERVRDLLNPKSKGALRVREHPIMGPYVEDLSKLAVTSYHDISDLMDAGNKARTVAATNMNETSSRSHAVFTIVFTQRRRDQLTGLDTEKVSKVSLVDLAGSERADSSGAKGVRLKEGANINKSLTTLGKVISALAEMQNSKRRKSEFIPYRDSVLTWILKENLGGNSRTAMIAALSPADINYEETLSTLRYADRAKQIRCNAVINEDPNARLIRELKEEVNRLRDLLLSQGLSRLIAAPAAEVNNNRVGVTLMPADSASNGAPPTSAPVPGEGPAPESDPASLDDHSQLEEFQGEMITNEEAVERLKETEKIIAELNETWEEKLRKTESIRLERETILAEMGVSIKEDGGTVGVFSPKGTPHLVNLNEDPLMSECLLYYIKEGVTRVGQKDVDIKLSGQFIKEQHCVFYSYINQNGGVDVTLEPLEGAETYVNGKQITECVLLRQGNRIVMGKNHVFRFNHPEQARLERERSSCLEQQGEPADWNYAQRELLEKQGIDIKLEMERRLQDVEIQYRREKEEADLLLEQQRLYADSDSGDDSDKRSCEESWRLISSLREKLPANKVQSIVKRCGLPSSGKRREPLRVYQIPQRRRISKDPEQVTMSDLKLQAVKEICYEVALGDFRHSRREMEALAIVKMKELCRMYGKRDAAEKDTWREVAQNVWDTVGIEDERTQDTADAAADGESGRSGVYNLKAHIDKLTDILQEVKEQNNMKDEEIKALRDRMMKMESIIPAVQQDDDDDDDDDESVDLPANGVQGRDDEQDGCGTLEHLPKEERVSRLMEEDPAFRRGRMRWLKQEQMRLHNLQQQQITKRLRRGGGAAGGEGVVHLPGTGRFIPPQDCKLKFPFKSNPQHRLSWGPNASVTLDDFKDERNEGRGPVPCVPLPLLPLPFQVPVVMRTPSPSRAWQPRQYGNGNYGNGNPFPQQQQQQQQWRYRRNSLDGSTVPGNQGYYSNGHHNNTGRGRYRRQSPGPCARGEGSYGQAYVNHQRPTYQNYQTLPHAFVDHGNGRNQKPQGYVTPPRMRRQYSAPDLKSKETPV</sequence>
<feature type="region of interest" description="Disordered" evidence="11">
    <location>
        <begin position="404"/>
        <end position="434"/>
    </location>
</feature>
<dbReference type="InterPro" id="IPR036961">
    <property type="entry name" value="Kinesin_motor_dom_sf"/>
</dbReference>
<feature type="region of interest" description="Disordered" evidence="11">
    <location>
        <begin position="1157"/>
        <end position="1189"/>
    </location>
</feature>
<dbReference type="PRINTS" id="PR00380">
    <property type="entry name" value="KINESINHEAVY"/>
</dbReference>
<dbReference type="SUPFAM" id="SSF49879">
    <property type="entry name" value="SMAD/FHA domain"/>
    <property type="match status" value="1"/>
</dbReference>
<dbReference type="GO" id="GO:0048731">
    <property type="term" value="P:system development"/>
    <property type="evidence" value="ECO:0007669"/>
    <property type="project" value="UniProtKB-ARBA"/>
</dbReference>
<dbReference type="Pfam" id="PF00498">
    <property type="entry name" value="FHA"/>
    <property type="match status" value="1"/>
</dbReference>
<keyword evidence="6 10" id="KW-0175">Coiled coil</keyword>
<evidence type="ECO:0000256" key="2">
    <source>
        <dbReference type="ARBA" id="ARBA00022490"/>
    </source>
</evidence>
<feature type="compositionally biased region" description="Acidic residues" evidence="11">
    <location>
        <begin position="888"/>
        <end position="900"/>
    </location>
</feature>
<dbReference type="GO" id="GO:0008017">
    <property type="term" value="F:microtubule binding"/>
    <property type="evidence" value="ECO:0007669"/>
    <property type="project" value="InterPro"/>
</dbReference>
<dbReference type="Gene3D" id="3.40.850.10">
    <property type="entry name" value="Kinesin motor domain"/>
    <property type="match status" value="1"/>
</dbReference>
<dbReference type="FunFam" id="2.60.200.20:FF:000001">
    <property type="entry name" value="Kinesin family member 1B"/>
    <property type="match status" value="1"/>
</dbReference>
<comment type="similarity">
    <text evidence="9">Belongs to the TRAFAC class myosin-kinesin ATPase superfamily. Kinesin family.</text>
</comment>
<dbReference type="EMBL" id="JAUYZG010000016">
    <property type="protein sequence ID" value="KAK2886046.1"/>
    <property type="molecule type" value="Genomic_DNA"/>
</dbReference>
<dbReference type="Gene3D" id="2.60.200.20">
    <property type="match status" value="1"/>
</dbReference>
<feature type="compositionally biased region" description="Low complexity" evidence="11">
    <location>
        <begin position="1059"/>
        <end position="1084"/>
    </location>
</feature>
<proteinExistence type="inferred from homology"/>
<keyword evidence="8" id="KW-0206">Cytoskeleton</keyword>
<dbReference type="PANTHER" id="PTHR47117">
    <property type="entry name" value="STAR-RELATED LIPID TRANSFER PROTEIN 9"/>
    <property type="match status" value="1"/>
</dbReference>
<feature type="compositionally biased region" description="Polar residues" evidence="11">
    <location>
        <begin position="1091"/>
        <end position="1112"/>
    </location>
</feature>
<dbReference type="SMART" id="SM00240">
    <property type="entry name" value="FHA"/>
    <property type="match status" value="1"/>
</dbReference>
<dbReference type="CDD" id="cd01365">
    <property type="entry name" value="KISc_KIF1A_KIF1B"/>
    <property type="match status" value="1"/>
</dbReference>
<evidence type="ECO:0000256" key="11">
    <source>
        <dbReference type="SAM" id="MobiDB-lite"/>
    </source>
</evidence>
<dbReference type="InterPro" id="IPR027417">
    <property type="entry name" value="P-loop_NTPase"/>
</dbReference>
<evidence type="ECO:0000256" key="9">
    <source>
        <dbReference type="PROSITE-ProRule" id="PRU00283"/>
    </source>
</evidence>
<dbReference type="SMART" id="SM00129">
    <property type="entry name" value="KISc"/>
    <property type="match status" value="1"/>
</dbReference>
<organism evidence="13 14">
    <name type="scientific">Cirrhinus molitorella</name>
    <name type="common">mud carp</name>
    <dbReference type="NCBI Taxonomy" id="172907"/>
    <lineage>
        <taxon>Eukaryota</taxon>
        <taxon>Metazoa</taxon>
        <taxon>Chordata</taxon>
        <taxon>Craniata</taxon>
        <taxon>Vertebrata</taxon>
        <taxon>Euteleostomi</taxon>
        <taxon>Actinopterygii</taxon>
        <taxon>Neopterygii</taxon>
        <taxon>Teleostei</taxon>
        <taxon>Ostariophysi</taxon>
        <taxon>Cypriniformes</taxon>
        <taxon>Cyprinidae</taxon>
        <taxon>Labeoninae</taxon>
        <taxon>Labeonini</taxon>
        <taxon>Cirrhinus</taxon>
    </lineage>
</organism>
<feature type="coiled-coil region" evidence="10">
    <location>
        <begin position="650"/>
        <end position="677"/>
    </location>
</feature>
<evidence type="ECO:0000313" key="13">
    <source>
        <dbReference type="EMBL" id="KAK2886046.1"/>
    </source>
</evidence>
<dbReference type="InterPro" id="IPR000253">
    <property type="entry name" value="FHA_dom"/>
</dbReference>
<evidence type="ECO:0000256" key="10">
    <source>
        <dbReference type="SAM" id="Coils"/>
    </source>
</evidence>
<dbReference type="InterPro" id="IPR019821">
    <property type="entry name" value="Kinesin_motor_CS"/>
</dbReference>
<dbReference type="Gene3D" id="6.10.250.2520">
    <property type="match status" value="1"/>
</dbReference>
<keyword evidence="4 9" id="KW-0547">Nucleotide-binding</keyword>
<comment type="subcellular location">
    <subcellularLocation>
        <location evidence="1">Cytoplasm</location>
        <location evidence="1">Cytoskeleton</location>
    </subcellularLocation>
</comment>
<gene>
    <name evidence="13" type="ORF">Q8A67_016883</name>
</gene>
<dbReference type="GO" id="GO:0005874">
    <property type="term" value="C:microtubule"/>
    <property type="evidence" value="ECO:0007669"/>
    <property type="project" value="UniProtKB-KW"/>
</dbReference>
<dbReference type="SUPFAM" id="SSF52540">
    <property type="entry name" value="P-loop containing nucleoside triphosphate hydrolases"/>
    <property type="match status" value="1"/>
</dbReference>
<dbReference type="GO" id="GO:0007018">
    <property type="term" value="P:microtubule-based movement"/>
    <property type="evidence" value="ECO:0007669"/>
    <property type="project" value="InterPro"/>
</dbReference>
<evidence type="ECO:0000256" key="7">
    <source>
        <dbReference type="ARBA" id="ARBA00023175"/>
    </source>
</evidence>
<evidence type="ECO:0000256" key="5">
    <source>
        <dbReference type="ARBA" id="ARBA00022840"/>
    </source>
</evidence>
<dbReference type="InterPro" id="IPR008984">
    <property type="entry name" value="SMAD_FHA_dom_sf"/>
</dbReference>
<feature type="coiled-coil region" evidence="10">
    <location>
        <begin position="841"/>
        <end position="875"/>
    </location>
</feature>
<protein>
    <recommendedName>
        <fullName evidence="12">Kinesin motor domain-containing protein</fullName>
    </recommendedName>
</protein>
<keyword evidence="7 9" id="KW-0505">Motor protein</keyword>
<dbReference type="GO" id="GO:0003777">
    <property type="term" value="F:microtubule motor activity"/>
    <property type="evidence" value="ECO:0007669"/>
    <property type="project" value="InterPro"/>
</dbReference>
<dbReference type="Pfam" id="PF00225">
    <property type="entry name" value="Kinesin"/>
    <property type="match status" value="1"/>
</dbReference>
<evidence type="ECO:0000313" key="14">
    <source>
        <dbReference type="Proteomes" id="UP001187343"/>
    </source>
</evidence>